<dbReference type="STRING" id="1802315.A3F51_03850"/>
<proteinExistence type="predicted"/>
<dbReference type="Proteomes" id="UP000178089">
    <property type="component" value="Unassembled WGS sequence"/>
</dbReference>
<organism evidence="1 2">
    <name type="scientific">Candidatus Taylorbacteria bacterium RIFCSPHIGHO2_12_FULL_45_16</name>
    <dbReference type="NCBI Taxonomy" id="1802315"/>
    <lineage>
        <taxon>Bacteria</taxon>
        <taxon>Candidatus Tayloriibacteriota</taxon>
    </lineage>
</organism>
<name>A0A1G2N112_9BACT</name>
<evidence type="ECO:0000313" key="2">
    <source>
        <dbReference type="Proteomes" id="UP000178089"/>
    </source>
</evidence>
<dbReference type="EMBL" id="MHRT01000001">
    <property type="protein sequence ID" value="OHA29827.1"/>
    <property type="molecule type" value="Genomic_DNA"/>
</dbReference>
<reference evidence="1 2" key="1">
    <citation type="journal article" date="2016" name="Nat. Commun.">
        <title>Thousands of microbial genomes shed light on interconnected biogeochemical processes in an aquifer system.</title>
        <authorList>
            <person name="Anantharaman K."/>
            <person name="Brown C.T."/>
            <person name="Hug L.A."/>
            <person name="Sharon I."/>
            <person name="Castelle C.J."/>
            <person name="Probst A.J."/>
            <person name="Thomas B.C."/>
            <person name="Singh A."/>
            <person name="Wilkins M.J."/>
            <person name="Karaoz U."/>
            <person name="Brodie E.L."/>
            <person name="Williams K.H."/>
            <person name="Hubbard S.S."/>
            <person name="Banfield J.F."/>
        </authorList>
    </citation>
    <scope>NUCLEOTIDE SEQUENCE [LARGE SCALE GENOMIC DNA]</scope>
</reference>
<sequence length="83" mass="9267">MRGGYRENSGRKRGYSAIEAEKAREFIVGRVQESLEPIVASLVRKAVEGDLKATQLLFDRAYGKPLTPIEEIGETPMMIVIDN</sequence>
<protein>
    <submittedName>
        <fullName evidence="1">Uncharacterized protein</fullName>
    </submittedName>
</protein>
<comment type="caution">
    <text evidence="1">The sequence shown here is derived from an EMBL/GenBank/DDBJ whole genome shotgun (WGS) entry which is preliminary data.</text>
</comment>
<dbReference type="AlphaFoldDB" id="A0A1G2N112"/>
<evidence type="ECO:0000313" key="1">
    <source>
        <dbReference type="EMBL" id="OHA29827.1"/>
    </source>
</evidence>
<accession>A0A1G2N112</accession>
<gene>
    <name evidence="1" type="ORF">A3F51_03850</name>
</gene>